<sequence length="190" mass="20818">MVVVNGRLVNEPEMQKLVDANSQLTRKLADAEAEIRFLRKNLGVAPTISLDGLPSENMAKKPDAPVDDGSIEYLTRGLGLSQSNDENLQLCLGNPEMWRSKPKTGPNYDVNFYSSASYDAKKKLVSELLGQITPEVCLETVTFSLTPPPRHPATPPPPSIFIFSSFVIPATNPPPSQLTVILTHIHTPRT</sequence>
<evidence type="ECO:0000313" key="2">
    <source>
        <dbReference type="EMBL" id="KAH3659059.1"/>
    </source>
</evidence>
<reference evidence="2" key="2">
    <citation type="submission" date="2021-01" db="EMBL/GenBank/DDBJ databases">
        <authorList>
            <person name="Schikora-Tamarit M.A."/>
        </authorList>
    </citation>
    <scope>NUCLEOTIDE SEQUENCE</scope>
    <source>
        <strain evidence="2">NCAIM Y.01608</strain>
    </source>
</reference>
<name>A0A9P8SYG0_9ASCO</name>
<comment type="caution">
    <text evidence="2">The sequence shown here is derived from an EMBL/GenBank/DDBJ whole genome shotgun (WGS) entry which is preliminary data.</text>
</comment>
<reference evidence="2" key="1">
    <citation type="journal article" date="2021" name="Open Biol.">
        <title>Shared evolutionary footprints suggest mitochondrial oxidative damage underlies multiple complex I losses in fungi.</title>
        <authorList>
            <person name="Schikora-Tamarit M.A."/>
            <person name="Marcet-Houben M."/>
            <person name="Nosek J."/>
            <person name="Gabaldon T."/>
        </authorList>
    </citation>
    <scope>NUCLEOTIDE SEQUENCE</scope>
    <source>
        <strain evidence="2">NCAIM Y.01608</strain>
    </source>
</reference>
<organism evidence="2 3">
    <name type="scientific">Ogataea polymorpha</name>
    <dbReference type="NCBI Taxonomy" id="460523"/>
    <lineage>
        <taxon>Eukaryota</taxon>
        <taxon>Fungi</taxon>
        <taxon>Dikarya</taxon>
        <taxon>Ascomycota</taxon>
        <taxon>Saccharomycotina</taxon>
        <taxon>Pichiomycetes</taxon>
        <taxon>Pichiales</taxon>
        <taxon>Pichiaceae</taxon>
        <taxon>Ogataea</taxon>
    </lineage>
</organism>
<evidence type="ECO:0000256" key="1">
    <source>
        <dbReference type="SAM" id="Coils"/>
    </source>
</evidence>
<keyword evidence="1" id="KW-0175">Coiled coil</keyword>
<dbReference type="Proteomes" id="UP000788993">
    <property type="component" value="Unassembled WGS sequence"/>
</dbReference>
<keyword evidence="3" id="KW-1185">Reference proteome</keyword>
<evidence type="ECO:0000313" key="3">
    <source>
        <dbReference type="Proteomes" id="UP000788993"/>
    </source>
</evidence>
<feature type="coiled-coil region" evidence="1">
    <location>
        <begin position="14"/>
        <end position="41"/>
    </location>
</feature>
<dbReference type="AlphaFoldDB" id="A0A9P8SYG0"/>
<gene>
    <name evidence="2" type="ORF">OGATHE_006785</name>
</gene>
<protein>
    <submittedName>
        <fullName evidence="2">Uncharacterized protein</fullName>
    </submittedName>
</protein>
<dbReference type="EMBL" id="JAEUBD010001571">
    <property type="protein sequence ID" value="KAH3659059.1"/>
    <property type="molecule type" value="Genomic_DNA"/>
</dbReference>
<accession>A0A9P8SYG0</accession>
<proteinExistence type="predicted"/>